<dbReference type="OrthoDB" id="45007at2759"/>
<feature type="region of interest" description="Disordered" evidence="4">
    <location>
        <begin position="367"/>
        <end position="396"/>
    </location>
</feature>
<accession>A0A6J8DWQ2</accession>
<proteinExistence type="inferred from homology"/>
<name>A0A6J8DWQ2_MYTCO</name>
<comment type="subcellular location">
    <subcellularLocation>
        <location evidence="1">Nucleus</location>
    </subcellularLocation>
</comment>
<dbReference type="InterPro" id="IPR022750">
    <property type="entry name" value="IRF-2BP1_2-like_Znf"/>
</dbReference>
<dbReference type="AlphaFoldDB" id="A0A6J8DWQ2"/>
<evidence type="ECO:0000259" key="6">
    <source>
        <dbReference type="Pfam" id="PF25454"/>
    </source>
</evidence>
<dbReference type="GO" id="GO:0006357">
    <property type="term" value="P:regulation of transcription by RNA polymerase II"/>
    <property type="evidence" value="ECO:0007669"/>
    <property type="project" value="TreeGrafter"/>
</dbReference>
<keyword evidence="9" id="KW-1185">Reference proteome</keyword>
<evidence type="ECO:0000256" key="2">
    <source>
        <dbReference type="ARBA" id="ARBA00010802"/>
    </source>
</evidence>
<dbReference type="SUPFAM" id="SSF57850">
    <property type="entry name" value="RING/U-box"/>
    <property type="match status" value="1"/>
</dbReference>
<dbReference type="InterPro" id="IPR057414">
    <property type="entry name" value="Zf-C3HC4_IRF-2BP1_2"/>
</dbReference>
<dbReference type="Pfam" id="PF25457">
    <property type="entry name" value="IRF-2BP1_2_M"/>
    <property type="match status" value="1"/>
</dbReference>
<dbReference type="InterPro" id="IPR058682">
    <property type="entry name" value="IRF-2BP1/2-like_M"/>
</dbReference>
<feature type="compositionally biased region" description="Polar residues" evidence="4">
    <location>
        <begin position="413"/>
        <end position="431"/>
    </location>
</feature>
<dbReference type="InterPro" id="IPR044882">
    <property type="entry name" value="I2BP1/2_C3HC4-RING_sf"/>
</dbReference>
<protein>
    <submittedName>
        <fullName evidence="8">IRF2BP</fullName>
    </submittedName>
</protein>
<dbReference type="GO" id="GO:0005634">
    <property type="term" value="C:nucleus"/>
    <property type="evidence" value="ECO:0007669"/>
    <property type="project" value="UniProtKB-SubCell"/>
</dbReference>
<evidence type="ECO:0000256" key="4">
    <source>
        <dbReference type="SAM" id="MobiDB-lite"/>
    </source>
</evidence>
<feature type="domain" description="Interferon regulatory factor 2-binding protein 1/2-like zinc finger" evidence="5">
    <location>
        <begin position="8"/>
        <end position="59"/>
    </location>
</feature>
<sequence>MSMPPRTQRQQCYLCDLPRMPWAMVHDFSEPVCRGCVNYEGADRIEMVLDAARQMKRNHGFHDGRQCIKPIGQIPGTRANLEHFEQSRASSADRFEGRQRGVMNEFPPRLTNGIHNRPEENIAEHSRGHIFPVSVNRSVFPIHPSIHSSGMNVPTRHPYGAMPGTNMAHGPTVGTINGKREHDDEDLTNSSSNADDIFKFSSQEEIVKRPPMIRDSTNLLSTSAPFEIRFKKDHNIYGRVFAFDATSKNGIEYELKVYMEYPLGSGNIYTSATSVAKQMHYDSMKEIGKGLSSGYKYIEYEMKHGGGDWKNLSDFLSETVRFFKEPAKQDLVPTQYQHPNLPPLPTPGNIHRTLPTGHARMIGHQASFESQIKKRKTSPEPENDFGEQRKRQQWIQSQSEALKLTINSATYGATSSTSMSPNGNNTVTSTPPDGVNGPHNGPSPMAALMNVTDNISSGSCSPGRNSTHHSPNGVLPRSRLTTGHPQIADGISGNTHPESSVSSSESLRCTLCHERLEDTHFVQCPSVADHKFCFPCSRDSIKRQGAGTEVYCPSGKKCPLVGSNVPWAFMQGEIATILGDDMKDIAKIKKERDT</sequence>
<evidence type="ECO:0000259" key="7">
    <source>
        <dbReference type="Pfam" id="PF25457"/>
    </source>
</evidence>
<organism evidence="8 9">
    <name type="scientific">Mytilus coruscus</name>
    <name type="common">Sea mussel</name>
    <dbReference type="NCBI Taxonomy" id="42192"/>
    <lineage>
        <taxon>Eukaryota</taxon>
        <taxon>Metazoa</taxon>
        <taxon>Spiralia</taxon>
        <taxon>Lophotrochozoa</taxon>
        <taxon>Mollusca</taxon>
        <taxon>Bivalvia</taxon>
        <taxon>Autobranchia</taxon>
        <taxon>Pteriomorphia</taxon>
        <taxon>Mytilida</taxon>
        <taxon>Mytiloidea</taxon>
        <taxon>Mytilidae</taxon>
        <taxon>Mytilinae</taxon>
        <taxon>Mytilus</taxon>
    </lineage>
</organism>
<dbReference type="GO" id="GO:0003714">
    <property type="term" value="F:transcription corepressor activity"/>
    <property type="evidence" value="ECO:0007669"/>
    <property type="project" value="TreeGrafter"/>
</dbReference>
<dbReference type="FunFam" id="1.10.10.1580:FF:000001">
    <property type="entry name" value="interferon regulatory factor 2-binding protein 2"/>
    <property type="match status" value="1"/>
</dbReference>
<gene>
    <name evidence="8" type="ORF">MCOR_45181</name>
</gene>
<feature type="region of interest" description="Disordered" evidence="4">
    <location>
        <begin position="413"/>
        <end position="500"/>
    </location>
</feature>
<feature type="domain" description="IRF-2BP1/2-like middle" evidence="7">
    <location>
        <begin position="201"/>
        <end position="336"/>
    </location>
</feature>
<feature type="domain" description="Interferon regulatory factor 2-binding protein 1/2-like C3HC4 zinc finger" evidence="6">
    <location>
        <begin position="507"/>
        <end position="578"/>
    </location>
</feature>
<dbReference type="Pfam" id="PF25454">
    <property type="entry name" value="zf-C3HC4_IRF-2BP1_2"/>
    <property type="match status" value="1"/>
</dbReference>
<feature type="compositionally biased region" description="Polar residues" evidence="4">
    <location>
        <begin position="451"/>
        <end position="470"/>
    </location>
</feature>
<dbReference type="Pfam" id="PF11261">
    <property type="entry name" value="IRF-2BP1_2"/>
    <property type="match status" value="1"/>
</dbReference>
<comment type="similarity">
    <text evidence="2">Belongs to the IRF2BP family.</text>
</comment>
<dbReference type="Gene3D" id="1.10.10.1580">
    <property type="entry name" value="Interferon regulatory factor 2-binding protein"/>
    <property type="match status" value="1"/>
</dbReference>
<evidence type="ECO:0000313" key="8">
    <source>
        <dbReference type="EMBL" id="CAC5412167.1"/>
    </source>
</evidence>
<reference evidence="8 9" key="1">
    <citation type="submission" date="2020-06" db="EMBL/GenBank/DDBJ databases">
        <authorList>
            <person name="Li R."/>
            <person name="Bekaert M."/>
        </authorList>
    </citation>
    <scope>NUCLEOTIDE SEQUENCE [LARGE SCALE GENOMIC DNA]</scope>
    <source>
        <strain evidence="9">wild</strain>
    </source>
</reference>
<evidence type="ECO:0000256" key="1">
    <source>
        <dbReference type="ARBA" id="ARBA00004123"/>
    </source>
</evidence>
<dbReference type="EMBL" id="CACVKT020007990">
    <property type="protein sequence ID" value="CAC5412167.1"/>
    <property type="molecule type" value="Genomic_DNA"/>
</dbReference>
<evidence type="ECO:0000259" key="5">
    <source>
        <dbReference type="Pfam" id="PF11261"/>
    </source>
</evidence>
<dbReference type="Proteomes" id="UP000507470">
    <property type="component" value="Unassembled WGS sequence"/>
</dbReference>
<evidence type="ECO:0000313" key="9">
    <source>
        <dbReference type="Proteomes" id="UP000507470"/>
    </source>
</evidence>
<evidence type="ECO:0000256" key="3">
    <source>
        <dbReference type="ARBA" id="ARBA00023242"/>
    </source>
</evidence>
<dbReference type="PANTHER" id="PTHR10816:SF19">
    <property type="entry name" value="PROTEIN INTERACTING WITH TTK69 AND SIN3A, ISOFORM D"/>
    <property type="match status" value="1"/>
</dbReference>
<dbReference type="PANTHER" id="PTHR10816">
    <property type="entry name" value="MYELIN TRANSCRIPTION FACTOR 1-RELATED"/>
    <property type="match status" value="1"/>
</dbReference>
<keyword evidence="3" id="KW-0539">Nucleus</keyword>